<evidence type="ECO:0000256" key="4">
    <source>
        <dbReference type="ARBA" id="ARBA00022989"/>
    </source>
</evidence>
<accession>A0ABQ5MVW4</accession>
<feature type="transmembrane region" description="Helical" evidence="6">
    <location>
        <begin position="135"/>
        <end position="158"/>
    </location>
</feature>
<dbReference type="PANTHER" id="PTHR11101:SF80">
    <property type="entry name" value="PHOSPHATE TRANSPORTER"/>
    <property type="match status" value="1"/>
</dbReference>
<reference evidence="7 8" key="1">
    <citation type="journal article" date="2023" name="Int. J. Syst. Evol. Microbiol.">
        <title>Arthrobacter mangrovi sp. nov., an actinobacterium isolated from the rhizosphere of a mangrove.</title>
        <authorList>
            <person name="Hamada M."/>
            <person name="Saitou S."/>
            <person name="Enomoto N."/>
            <person name="Nanri K."/>
            <person name="Hidaka K."/>
            <person name="Miura T."/>
            <person name="Tamura T."/>
        </authorList>
    </citation>
    <scope>NUCLEOTIDE SEQUENCE [LARGE SCALE GENOMIC DNA]</scope>
    <source>
        <strain evidence="7 8">NBRC 112813</strain>
    </source>
</reference>
<dbReference type="RefSeq" id="WP_264796224.1">
    <property type="nucleotide sequence ID" value="NZ_BRVS01000012.1"/>
</dbReference>
<keyword evidence="2" id="KW-0813">Transport</keyword>
<dbReference type="PANTHER" id="PTHR11101">
    <property type="entry name" value="PHOSPHATE TRANSPORTER"/>
    <property type="match status" value="1"/>
</dbReference>
<feature type="transmembrane region" description="Helical" evidence="6">
    <location>
        <begin position="104"/>
        <end position="123"/>
    </location>
</feature>
<feature type="transmembrane region" description="Helical" evidence="6">
    <location>
        <begin position="41"/>
        <end position="65"/>
    </location>
</feature>
<evidence type="ECO:0000313" key="7">
    <source>
        <dbReference type="EMBL" id="GLB68127.1"/>
    </source>
</evidence>
<evidence type="ECO:0000256" key="2">
    <source>
        <dbReference type="ARBA" id="ARBA00022448"/>
    </source>
</evidence>
<keyword evidence="4 6" id="KW-1133">Transmembrane helix</keyword>
<proteinExistence type="predicted"/>
<evidence type="ECO:0000313" key="8">
    <source>
        <dbReference type="Proteomes" id="UP001209654"/>
    </source>
</evidence>
<feature type="transmembrane region" description="Helical" evidence="6">
    <location>
        <begin position="256"/>
        <end position="277"/>
    </location>
</feature>
<dbReference type="EMBL" id="BRVS01000012">
    <property type="protein sequence ID" value="GLB68127.1"/>
    <property type="molecule type" value="Genomic_DNA"/>
</dbReference>
<sequence>MELLLLGVVIAVSGCFAFINGFHDVSNSVATAVRTRSLLPRVAVVLAAFFNFLGVLVSGTLAVLISTQWFSVPEGSSGLGILMAGLVAACGWGIFTWWRRMPSSSTHALFGGLWGADLAAAFLDRPNITATDGFLAGQLFLPLLLSPVLAFGIAYLAVYPAIWISRYNTPGESNRTNRTAQAVLAGAFSLGHGLQDGQRTVAVVLLALGAAGLASNSTDIPMWVQLFAGTLLAAGTLFGGWRIVHTLGYRLVRIDPLRGAIAQGVSAIMLFVGALGLHMPLSSTHTVASGILGAGANQRFAAVRWRVALRVLLVWALTAFASALLGAVLYLAVDPIL</sequence>
<evidence type="ECO:0000256" key="3">
    <source>
        <dbReference type="ARBA" id="ARBA00022692"/>
    </source>
</evidence>
<comment type="caution">
    <text evidence="7">The sequence shown here is derived from an EMBL/GenBank/DDBJ whole genome shotgun (WGS) entry which is preliminary data.</text>
</comment>
<organism evidence="7 8">
    <name type="scientific">Arthrobacter mangrovi</name>
    <dbReference type="NCBI Taxonomy" id="2966350"/>
    <lineage>
        <taxon>Bacteria</taxon>
        <taxon>Bacillati</taxon>
        <taxon>Actinomycetota</taxon>
        <taxon>Actinomycetes</taxon>
        <taxon>Micrococcales</taxon>
        <taxon>Micrococcaceae</taxon>
        <taxon>Arthrobacter</taxon>
    </lineage>
</organism>
<protein>
    <submittedName>
        <fullName evidence="7">Inorganic phosphate transporter</fullName>
    </submittedName>
</protein>
<keyword evidence="3 6" id="KW-0812">Transmembrane</keyword>
<name>A0ABQ5MVW4_9MICC</name>
<feature type="transmembrane region" description="Helical" evidence="6">
    <location>
        <begin position="77"/>
        <end position="98"/>
    </location>
</feature>
<feature type="transmembrane region" description="Helical" evidence="6">
    <location>
        <begin position="222"/>
        <end position="244"/>
    </location>
</feature>
<comment type="subcellular location">
    <subcellularLocation>
        <location evidence="1">Membrane</location>
        <topology evidence="1">Multi-pass membrane protein</topology>
    </subcellularLocation>
</comment>
<keyword evidence="8" id="KW-1185">Reference proteome</keyword>
<dbReference type="Pfam" id="PF01384">
    <property type="entry name" value="PHO4"/>
    <property type="match status" value="2"/>
</dbReference>
<keyword evidence="5 6" id="KW-0472">Membrane</keyword>
<dbReference type="Proteomes" id="UP001209654">
    <property type="component" value="Unassembled WGS sequence"/>
</dbReference>
<evidence type="ECO:0000256" key="5">
    <source>
        <dbReference type="ARBA" id="ARBA00023136"/>
    </source>
</evidence>
<gene>
    <name evidence="7" type="ORF">AHIS1636_25690</name>
</gene>
<evidence type="ECO:0000256" key="6">
    <source>
        <dbReference type="SAM" id="Phobius"/>
    </source>
</evidence>
<evidence type="ECO:0000256" key="1">
    <source>
        <dbReference type="ARBA" id="ARBA00004141"/>
    </source>
</evidence>
<feature type="transmembrane region" description="Helical" evidence="6">
    <location>
        <begin position="312"/>
        <end position="333"/>
    </location>
</feature>
<dbReference type="InterPro" id="IPR001204">
    <property type="entry name" value="Phos_transporter"/>
</dbReference>